<evidence type="ECO:0000313" key="2">
    <source>
        <dbReference type="Proteomes" id="UP001416858"/>
    </source>
</evidence>
<dbReference type="EMBL" id="BAABRO010000002">
    <property type="protein sequence ID" value="GAA5505653.1"/>
    <property type="molecule type" value="Genomic_DNA"/>
</dbReference>
<evidence type="ECO:0008006" key="3">
    <source>
        <dbReference type="Google" id="ProtNLM"/>
    </source>
</evidence>
<keyword evidence="2" id="KW-1185">Reference proteome</keyword>
<accession>A0ABP9VNB5</accession>
<proteinExistence type="predicted"/>
<gene>
    <name evidence="1" type="ORF">Rcae01_01098</name>
</gene>
<organism evidence="1 2">
    <name type="scientific">Novipirellula caenicola</name>
    <dbReference type="NCBI Taxonomy" id="1536901"/>
    <lineage>
        <taxon>Bacteria</taxon>
        <taxon>Pseudomonadati</taxon>
        <taxon>Planctomycetota</taxon>
        <taxon>Planctomycetia</taxon>
        <taxon>Pirellulales</taxon>
        <taxon>Pirellulaceae</taxon>
        <taxon>Novipirellula</taxon>
    </lineage>
</organism>
<dbReference type="RefSeq" id="WP_345682667.1">
    <property type="nucleotide sequence ID" value="NZ_BAABRO010000002.1"/>
</dbReference>
<dbReference type="Proteomes" id="UP001416858">
    <property type="component" value="Unassembled WGS sequence"/>
</dbReference>
<dbReference type="SUPFAM" id="SSF53187">
    <property type="entry name" value="Zn-dependent exopeptidases"/>
    <property type="match status" value="1"/>
</dbReference>
<comment type="caution">
    <text evidence="1">The sequence shown here is derived from an EMBL/GenBank/DDBJ whole genome shotgun (WGS) entry which is preliminary data.</text>
</comment>
<dbReference type="Gene3D" id="3.40.630.40">
    <property type="entry name" value="Zn-dependent exopeptidases"/>
    <property type="match status" value="1"/>
</dbReference>
<evidence type="ECO:0000313" key="1">
    <source>
        <dbReference type="EMBL" id="GAA5505653.1"/>
    </source>
</evidence>
<name>A0ABP9VNB5_9BACT</name>
<sequence>MTILISCEMGGELVPPWLVRQPMSSGCALNSEVVATTQEISPDHEDSAAKTSVICQWPRCESNSGGGETVVPAIAREDSVAESPAMTSSMASGGSLAMEAASVMETSSANEVSSGKQDHSQCSGGKLVFGRFPEKLPGDDAARYVARRMAKLLQSPIIENKYTSALIDVTRSARHRSVMPAEVRKWPREVRDRLIQEVHADYRNRVQAAIEQNSRRHGFTIHVSVRSFALKSEGRLRRTDVGLLYDPSREDEMAFCLDWIDEMYDLAPMIRVRRNYPRRGTTESLVTAMRSHFTADDYIGVELLLNRAWAGRRVALRDQAIEGICKSLDEVLEFQAADAA</sequence>
<reference evidence="1 2" key="1">
    <citation type="submission" date="2024-02" db="EMBL/GenBank/DDBJ databases">
        <title>Rhodopirellula caenicola NBRC 110016.</title>
        <authorList>
            <person name="Ichikawa N."/>
            <person name="Katano-Makiyama Y."/>
            <person name="Hidaka K."/>
        </authorList>
    </citation>
    <scope>NUCLEOTIDE SEQUENCE [LARGE SCALE GENOMIC DNA]</scope>
    <source>
        <strain evidence="1 2">NBRC 110016</strain>
    </source>
</reference>
<protein>
    <recommendedName>
        <fullName evidence="3">N-formylglutamate amidohydrolase</fullName>
    </recommendedName>
</protein>